<name>A0A1L7WRR3_9HELO</name>
<feature type="transmembrane region" description="Helical" evidence="1">
    <location>
        <begin position="180"/>
        <end position="200"/>
    </location>
</feature>
<reference evidence="2 3" key="1">
    <citation type="submission" date="2016-03" db="EMBL/GenBank/DDBJ databases">
        <authorList>
            <person name="Ploux O."/>
        </authorList>
    </citation>
    <scope>NUCLEOTIDE SEQUENCE [LARGE SCALE GENOMIC DNA]</scope>
    <source>
        <strain evidence="2 3">UAMH 11012</strain>
    </source>
</reference>
<feature type="transmembrane region" description="Helical" evidence="1">
    <location>
        <begin position="154"/>
        <end position="174"/>
    </location>
</feature>
<accession>A0A1L7WRR3</accession>
<keyword evidence="1" id="KW-1133">Transmembrane helix</keyword>
<dbReference type="EMBL" id="FJOG01000006">
    <property type="protein sequence ID" value="CZR55451.1"/>
    <property type="molecule type" value="Genomic_DNA"/>
</dbReference>
<dbReference type="Proteomes" id="UP000184330">
    <property type="component" value="Unassembled WGS sequence"/>
</dbReference>
<keyword evidence="3" id="KW-1185">Reference proteome</keyword>
<evidence type="ECO:0000313" key="3">
    <source>
        <dbReference type="Proteomes" id="UP000184330"/>
    </source>
</evidence>
<feature type="transmembrane region" description="Helical" evidence="1">
    <location>
        <begin position="37"/>
        <end position="57"/>
    </location>
</feature>
<dbReference type="OrthoDB" id="3536859at2759"/>
<dbReference type="AlphaFoldDB" id="A0A1L7WRR3"/>
<keyword evidence="1" id="KW-0812">Transmembrane</keyword>
<evidence type="ECO:0000256" key="1">
    <source>
        <dbReference type="SAM" id="Phobius"/>
    </source>
</evidence>
<keyword evidence="1" id="KW-0472">Membrane</keyword>
<feature type="transmembrane region" description="Helical" evidence="1">
    <location>
        <begin position="77"/>
        <end position="103"/>
    </location>
</feature>
<protein>
    <submittedName>
        <fullName evidence="2">Uncharacterized protein</fullName>
    </submittedName>
</protein>
<evidence type="ECO:0000313" key="2">
    <source>
        <dbReference type="EMBL" id="CZR55451.1"/>
    </source>
</evidence>
<gene>
    <name evidence="2" type="ORF">PAC_05339</name>
</gene>
<organism evidence="2 3">
    <name type="scientific">Phialocephala subalpina</name>
    <dbReference type="NCBI Taxonomy" id="576137"/>
    <lineage>
        <taxon>Eukaryota</taxon>
        <taxon>Fungi</taxon>
        <taxon>Dikarya</taxon>
        <taxon>Ascomycota</taxon>
        <taxon>Pezizomycotina</taxon>
        <taxon>Leotiomycetes</taxon>
        <taxon>Helotiales</taxon>
        <taxon>Mollisiaceae</taxon>
        <taxon>Phialocephala</taxon>
        <taxon>Phialocephala fortinii species complex</taxon>
    </lineage>
</organism>
<proteinExistence type="predicted"/>
<sequence>MQEKTYLKRFAHDLPLPLPLPPHKPEPKSDLTTFIHLDYLTLTIITLLTTTSILLLSNSNTCLTSIQPTPLHIASHLSPATWTAFVSIQFSLFNTILLPRLLALFTSKSLTRKLTAGDGIKISMLLNGMESASLKTQYLHGNSGVLALRVISKALGFILQISCLFSFTTILGNGTGITPLGAYLQIFLLVAASCAIWVVFWSPLPLLGEWPAQWLYLLNEFDKEELRGGLEGTSLGNGTVRGDIGETRVWLCEKSRRGDEAGMGMQLRLSTTRTGKHCV</sequence>